<protein>
    <recommendedName>
        <fullName evidence="6">O-antigen ligase-related domain-containing protein</fullName>
    </recommendedName>
</protein>
<reference evidence="7 8" key="2">
    <citation type="journal article" date="2017" name="Int. J. Syst. Evol. Microbiol.">
        <title>Pseudomonas furukawaii sp. nov., a polychlorinated biphenyl-degrading bacterium isolated from biphenyl-contaminated soil in Japan.</title>
        <authorList>
            <person name="Kimura N."/>
            <person name="Watanabe T."/>
            <person name="Suenaga H."/>
            <person name="Fujihara H."/>
            <person name="Futagami T."/>
            <person name="Goto M."/>
            <person name="Hanada S."/>
            <person name="Hirose J."/>
        </authorList>
    </citation>
    <scope>NUCLEOTIDE SEQUENCE [LARGE SCALE GENOMIC DNA]</scope>
    <source>
        <strain evidence="8">DSM 10086 / NBRC 110670 / KF707</strain>
    </source>
</reference>
<dbReference type="PANTHER" id="PTHR37422">
    <property type="entry name" value="TEICHURONIC ACID BIOSYNTHESIS PROTEIN TUAE"/>
    <property type="match status" value="1"/>
</dbReference>
<feature type="transmembrane region" description="Helical" evidence="5">
    <location>
        <begin position="237"/>
        <end position="259"/>
    </location>
</feature>
<feature type="transmembrane region" description="Helical" evidence="5">
    <location>
        <begin position="180"/>
        <end position="201"/>
    </location>
</feature>
<evidence type="ECO:0000256" key="1">
    <source>
        <dbReference type="ARBA" id="ARBA00004141"/>
    </source>
</evidence>
<name>A0AAD1BZ27_METFU</name>
<keyword evidence="4 5" id="KW-0472">Membrane</keyword>
<feature type="transmembrane region" description="Helical" evidence="5">
    <location>
        <begin position="504"/>
        <end position="521"/>
    </location>
</feature>
<accession>A0AAD1BZ27</accession>
<feature type="transmembrane region" description="Helical" evidence="5">
    <location>
        <begin position="208"/>
        <end position="231"/>
    </location>
</feature>
<feature type="transmembrane region" description="Helical" evidence="5">
    <location>
        <begin position="51"/>
        <end position="84"/>
    </location>
</feature>
<keyword evidence="8" id="KW-1185">Reference proteome</keyword>
<proteinExistence type="predicted"/>
<dbReference type="AlphaFoldDB" id="A0AAD1BZ27"/>
<feature type="transmembrane region" description="Helical" evidence="5">
    <location>
        <begin position="334"/>
        <end position="350"/>
    </location>
</feature>
<evidence type="ECO:0000256" key="3">
    <source>
        <dbReference type="ARBA" id="ARBA00022989"/>
    </source>
</evidence>
<feature type="domain" description="O-antigen ligase-related" evidence="6">
    <location>
        <begin position="339"/>
        <end position="479"/>
    </location>
</feature>
<dbReference type="KEGG" id="pfuw:KF707C_8910"/>
<feature type="transmembrane region" description="Helical" evidence="5">
    <location>
        <begin position="96"/>
        <end position="116"/>
    </location>
</feature>
<feature type="transmembrane region" description="Helical" evidence="5">
    <location>
        <begin position="266"/>
        <end position="289"/>
    </location>
</feature>
<keyword evidence="2 5" id="KW-0812">Transmembrane</keyword>
<feature type="transmembrane region" description="Helical" evidence="5">
    <location>
        <begin position="128"/>
        <end position="145"/>
    </location>
</feature>
<reference evidence="8" key="1">
    <citation type="submission" date="2015-05" db="EMBL/GenBank/DDBJ databases">
        <title>Draft genome sequencing of a biphenyl-degrading bacterium, Pseudomonas balearica KF707 (=NBRC110670).</title>
        <authorList>
            <person name="Kimura N."/>
            <person name="Hirose J."/>
            <person name="Watanabe T."/>
            <person name="Suenaga H."/>
            <person name="Fujihara H."/>
            <person name="Noguchi M."/>
            <person name="Hashimoto M."/>
            <person name="Shimodaira J."/>
            <person name="Tsuchikane K."/>
            <person name="Hosoyama A."/>
            <person name="Yamazoe A."/>
            <person name="Fujita N."/>
            <person name="Furukawa K."/>
        </authorList>
    </citation>
    <scope>NUCLEOTIDE SEQUENCE [LARGE SCALE GENOMIC DNA]</scope>
    <source>
        <strain evidence="8">DSM 10086 / NBRC 110670 / KF707</strain>
    </source>
</reference>
<sequence>MYAEVPVLQMPDEPVGKLLHRNEVLMKEAREGPDVLLSDSVAILHKNRSRLVWSIMALWFFMVSVTSLSNLSVAVLQAVMVLSFPWLSRFPGGRGISLVWMLWGVSFVLSNFLLYIERESLLSWPRGFVYLAHLMLLLLQAGLVDKAFAVRGLAGKLVRYAAAASVFLVCYLNVESIFLNQWHVAVVEVFFVLSVVIFYFSPFRVGRLGWVFFLFFLTSIVVSNTLSTISGVGGGDWYRGAEVVAHLLLLLAMISWFLRDERSVQVLLATVAAATIVYLFVLMFYWSVLPDPRTYNWAGSPPFFRNIRHLGYLLCISMVVSSWGVFAYGGRLKVVALVTLVLSASMLLWSGGRGGFVAACLGTLSLLLVFHGRPYAREWRWVVMAVLASFMLSSLFPVESGSMGWLTALLRTGGADSSNQLSSGRLEIWRSLLPHISERMWFGWGGEGFLAVRESRSFVQAHNGLLQLLLEWGVVGTALCVLALSRVLFVAVQQVVRKVQPAQALRHQALGISMMCALLALSLVDGVFYHGLTLFFMMIAVALLLASESACLSSGNAVSLEIDSRGRQC</sequence>
<keyword evidence="3 5" id="KW-1133">Transmembrane helix</keyword>
<dbReference type="PANTHER" id="PTHR37422:SF13">
    <property type="entry name" value="LIPOPOLYSACCHARIDE BIOSYNTHESIS PROTEIN PA4999-RELATED"/>
    <property type="match status" value="1"/>
</dbReference>
<dbReference type="EMBL" id="AP014862">
    <property type="protein sequence ID" value="BAU72579.1"/>
    <property type="molecule type" value="Genomic_DNA"/>
</dbReference>
<comment type="subcellular location">
    <subcellularLocation>
        <location evidence="1">Membrane</location>
        <topology evidence="1">Multi-pass membrane protein</topology>
    </subcellularLocation>
</comment>
<gene>
    <name evidence="7" type="ORF">KF707C_8910</name>
</gene>
<dbReference type="InterPro" id="IPR051533">
    <property type="entry name" value="WaaL-like"/>
</dbReference>
<dbReference type="Proteomes" id="UP000218554">
    <property type="component" value="Chromosome"/>
</dbReference>
<evidence type="ECO:0000259" key="6">
    <source>
        <dbReference type="Pfam" id="PF04932"/>
    </source>
</evidence>
<evidence type="ECO:0000256" key="5">
    <source>
        <dbReference type="SAM" id="Phobius"/>
    </source>
</evidence>
<feature type="transmembrane region" description="Helical" evidence="5">
    <location>
        <begin position="356"/>
        <end position="372"/>
    </location>
</feature>
<evidence type="ECO:0000313" key="8">
    <source>
        <dbReference type="Proteomes" id="UP000218554"/>
    </source>
</evidence>
<organism evidence="7 8">
    <name type="scientific">Metapseudomonas furukawaii</name>
    <name type="common">Pseudomonas furukawaii</name>
    <dbReference type="NCBI Taxonomy" id="1149133"/>
    <lineage>
        <taxon>Bacteria</taxon>
        <taxon>Pseudomonadati</taxon>
        <taxon>Pseudomonadota</taxon>
        <taxon>Gammaproteobacteria</taxon>
        <taxon>Pseudomonadales</taxon>
        <taxon>Pseudomonadaceae</taxon>
        <taxon>Metapseudomonas</taxon>
    </lineage>
</organism>
<dbReference type="Pfam" id="PF04932">
    <property type="entry name" value="Wzy_C"/>
    <property type="match status" value="1"/>
</dbReference>
<evidence type="ECO:0000313" key="7">
    <source>
        <dbReference type="EMBL" id="BAU72579.1"/>
    </source>
</evidence>
<feature type="transmembrane region" description="Helical" evidence="5">
    <location>
        <begin position="472"/>
        <end position="492"/>
    </location>
</feature>
<dbReference type="GO" id="GO:0016020">
    <property type="term" value="C:membrane"/>
    <property type="evidence" value="ECO:0007669"/>
    <property type="project" value="UniProtKB-SubCell"/>
</dbReference>
<feature type="transmembrane region" description="Helical" evidence="5">
    <location>
        <begin position="309"/>
        <end position="327"/>
    </location>
</feature>
<feature type="transmembrane region" description="Helical" evidence="5">
    <location>
        <begin position="379"/>
        <end position="398"/>
    </location>
</feature>
<evidence type="ECO:0000256" key="2">
    <source>
        <dbReference type="ARBA" id="ARBA00022692"/>
    </source>
</evidence>
<evidence type="ECO:0000256" key="4">
    <source>
        <dbReference type="ARBA" id="ARBA00023136"/>
    </source>
</evidence>
<dbReference type="InterPro" id="IPR007016">
    <property type="entry name" value="O-antigen_ligase-rel_domated"/>
</dbReference>